<dbReference type="InterPro" id="IPR018060">
    <property type="entry name" value="HTH_AraC"/>
</dbReference>
<keyword evidence="2" id="KW-0238">DNA-binding</keyword>
<organism evidence="5 6">
    <name type="scientific">Acinetobacter wanghuae</name>
    <dbReference type="NCBI Taxonomy" id="2662362"/>
    <lineage>
        <taxon>Bacteria</taxon>
        <taxon>Pseudomonadati</taxon>
        <taxon>Pseudomonadota</taxon>
        <taxon>Gammaproteobacteria</taxon>
        <taxon>Moraxellales</taxon>
        <taxon>Moraxellaceae</taxon>
        <taxon>Acinetobacter</taxon>
    </lineage>
</organism>
<feature type="domain" description="HTH araC/xylS-type" evidence="4">
    <location>
        <begin position="214"/>
        <end position="312"/>
    </location>
</feature>
<dbReference type="GO" id="GO:0043565">
    <property type="term" value="F:sequence-specific DNA binding"/>
    <property type="evidence" value="ECO:0007669"/>
    <property type="project" value="InterPro"/>
</dbReference>
<evidence type="ECO:0000256" key="2">
    <source>
        <dbReference type="ARBA" id="ARBA00023125"/>
    </source>
</evidence>
<evidence type="ECO:0000256" key="1">
    <source>
        <dbReference type="ARBA" id="ARBA00023015"/>
    </source>
</evidence>
<keyword evidence="3" id="KW-0804">Transcription</keyword>
<dbReference type="Gene3D" id="3.40.50.880">
    <property type="match status" value="1"/>
</dbReference>
<evidence type="ECO:0000313" key="5">
    <source>
        <dbReference type="EMBL" id="MQW92040.1"/>
    </source>
</evidence>
<dbReference type="InterPro" id="IPR009057">
    <property type="entry name" value="Homeodomain-like_sf"/>
</dbReference>
<evidence type="ECO:0000313" key="6">
    <source>
        <dbReference type="Proteomes" id="UP000480556"/>
    </source>
</evidence>
<proteinExistence type="predicted"/>
<dbReference type="InterPro" id="IPR052158">
    <property type="entry name" value="INH-QAR"/>
</dbReference>
<dbReference type="Pfam" id="PF12833">
    <property type="entry name" value="HTH_18"/>
    <property type="match status" value="1"/>
</dbReference>
<gene>
    <name evidence="5" type="ORF">GHJ48_06460</name>
</gene>
<dbReference type="CDD" id="cd03137">
    <property type="entry name" value="GATase1_AraC_1"/>
    <property type="match status" value="1"/>
</dbReference>
<name>A0AA91AIT5_9GAMM</name>
<keyword evidence="1" id="KW-0805">Transcription regulation</keyword>
<reference evidence="5 6" key="1">
    <citation type="submission" date="2019-10" db="EMBL/GenBank/DDBJ databases">
        <authorList>
            <person name="Dong K."/>
        </authorList>
    </citation>
    <scope>NUCLEOTIDE SEQUENCE [LARGE SCALE GENOMIC DNA]</scope>
    <source>
        <strain evidence="6">dk771</strain>
    </source>
</reference>
<dbReference type="PANTHER" id="PTHR43130:SF3">
    <property type="entry name" value="HTH-TYPE TRANSCRIPTIONAL REGULATOR RV1931C"/>
    <property type="match status" value="1"/>
</dbReference>
<dbReference type="SUPFAM" id="SSF52317">
    <property type="entry name" value="Class I glutamine amidotransferase-like"/>
    <property type="match status" value="1"/>
</dbReference>
<dbReference type="InterPro" id="IPR018062">
    <property type="entry name" value="HTH_AraC-typ_CS"/>
</dbReference>
<comment type="caution">
    <text evidence="5">The sequence shown here is derived from an EMBL/GenBank/DDBJ whole genome shotgun (WGS) entry which is preliminary data.</text>
</comment>
<dbReference type="EMBL" id="WITK01000009">
    <property type="protein sequence ID" value="MQW92040.1"/>
    <property type="molecule type" value="Genomic_DNA"/>
</dbReference>
<evidence type="ECO:0000259" key="4">
    <source>
        <dbReference type="PROSITE" id="PS01124"/>
    </source>
</evidence>
<dbReference type="RefSeq" id="WP_171501017.1">
    <property type="nucleotide sequence ID" value="NZ_WITK01000009.1"/>
</dbReference>
<dbReference type="PANTHER" id="PTHR43130">
    <property type="entry name" value="ARAC-FAMILY TRANSCRIPTIONAL REGULATOR"/>
    <property type="match status" value="1"/>
</dbReference>
<dbReference type="InterPro" id="IPR002818">
    <property type="entry name" value="DJ-1/PfpI"/>
</dbReference>
<dbReference type="Proteomes" id="UP000480556">
    <property type="component" value="Unassembled WGS sequence"/>
</dbReference>
<accession>A0AA91AIT5</accession>
<dbReference type="SMART" id="SM00342">
    <property type="entry name" value="HTH_ARAC"/>
    <property type="match status" value="1"/>
</dbReference>
<evidence type="ECO:0000256" key="3">
    <source>
        <dbReference type="ARBA" id="ARBA00023163"/>
    </source>
</evidence>
<dbReference type="Pfam" id="PF01965">
    <property type="entry name" value="DJ-1_PfpI"/>
    <property type="match status" value="1"/>
</dbReference>
<protein>
    <submittedName>
        <fullName evidence="5">Helix-turn-helix domain-containing protein</fullName>
    </submittedName>
</protein>
<dbReference type="AlphaFoldDB" id="A0AA91AIT5"/>
<dbReference type="InterPro" id="IPR029062">
    <property type="entry name" value="Class_I_gatase-like"/>
</dbReference>
<sequence length="328" mass="37294">MAIPRIGLFVYPNINPFHFSVPHIIFNTKIQDKPLFELKIFSLDGQAVKTESAMTITPDGGIELISDLDIVIIPGWDDFNHVPDKMLMEGLNQAYKNGSRIVGLCYGTYALAYAGLLDYKKAATHWIAEQDFSERFPQIQLDRDALYVDEQRIVTSAGTGAALDCCLYLVREIYNVHIANKVSRIMVIPPHREGGQAQFIEQPIAKSSQDAQINLLLDFLRQNLARQHTIESLAQHAHMTRRTFTRHFKKATGMTFVDWLNSERIRLSCELLETTNWSIEKIAELAGFNNAVSLRKNFRDKYNTSPQAWRKAFGDTSHIDLDPKSKHG</sequence>
<dbReference type="GO" id="GO:0003700">
    <property type="term" value="F:DNA-binding transcription factor activity"/>
    <property type="evidence" value="ECO:0007669"/>
    <property type="project" value="InterPro"/>
</dbReference>
<dbReference type="SUPFAM" id="SSF46689">
    <property type="entry name" value="Homeodomain-like"/>
    <property type="match status" value="2"/>
</dbReference>
<dbReference type="PROSITE" id="PS00041">
    <property type="entry name" value="HTH_ARAC_FAMILY_1"/>
    <property type="match status" value="1"/>
</dbReference>
<dbReference type="PROSITE" id="PS01124">
    <property type="entry name" value="HTH_ARAC_FAMILY_2"/>
    <property type="match status" value="1"/>
</dbReference>
<dbReference type="Gene3D" id="1.10.10.60">
    <property type="entry name" value="Homeodomain-like"/>
    <property type="match status" value="2"/>
</dbReference>